<name>A0ABD2NKZ9_9CUCU</name>
<evidence type="ECO:0008006" key="3">
    <source>
        <dbReference type="Google" id="ProtNLM"/>
    </source>
</evidence>
<protein>
    <recommendedName>
        <fullName evidence="3">Secreted protein</fullName>
    </recommendedName>
</protein>
<evidence type="ECO:0000313" key="2">
    <source>
        <dbReference type="Proteomes" id="UP001516400"/>
    </source>
</evidence>
<comment type="caution">
    <text evidence="1">The sequence shown here is derived from an EMBL/GenBank/DDBJ whole genome shotgun (WGS) entry which is preliminary data.</text>
</comment>
<evidence type="ECO:0000313" key="1">
    <source>
        <dbReference type="EMBL" id="KAL3279345.1"/>
    </source>
</evidence>
<proteinExistence type="predicted"/>
<accession>A0ABD2NKZ9</accession>
<organism evidence="1 2">
    <name type="scientific">Cryptolaemus montrouzieri</name>
    <dbReference type="NCBI Taxonomy" id="559131"/>
    <lineage>
        <taxon>Eukaryota</taxon>
        <taxon>Metazoa</taxon>
        <taxon>Ecdysozoa</taxon>
        <taxon>Arthropoda</taxon>
        <taxon>Hexapoda</taxon>
        <taxon>Insecta</taxon>
        <taxon>Pterygota</taxon>
        <taxon>Neoptera</taxon>
        <taxon>Endopterygota</taxon>
        <taxon>Coleoptera</taxon>
        <taxon>Polyphaga</taxon>
        <taxon>Cucujiformia</taxon>
        <taxon>Coccinelloidea</taxon>
        <taxon>Coccinellidae</taxon>
        <taxon>Scymninae</taxon>
        <taxon>Scymnini</taxon>
        <taxon>Cryptolaemus</taxon>
    </lineage>
</organism>
<dbReference type="EMBL" id="JABFTP020000124">
    <property type="protein sequence ID" value="KAL3279345.1"/>
    <property type="molecule type" value="Genomic_DNA"/>
</dbReference>
<reference evidence="1 2" key="1">
    <citation type="journal article" date="2021" name="BMC Biol.">
        <title>Horizontally acquired antibacterial genes associated with adaptive radiation of ladybird beetles.</title>
        <authorList>
            <person name="Li H.S."/>
            <person name="Tang X.F."/>
            <person name="Huang Y.H."/>
            <person name="Xu Z.Y."/>
            <person name="Chen M.L."/>
            <person name="Du X.Y."/>
            <person name="Qiu B.Y."/>
            <person name="Chen P.T."/>
            <person name="Zhang W."/>
            <person name="Slipinski A."/>
            <person name="Escalona H.E."/>
            <person name="Waterhouse R.M."/>
            <person name="Zwick A."/>
            <person name="Pang H."/>
        </authorList>
    </citation>
    <scope>NUCLEOTIDE SEQUENCE [LARGE SCALE GENOMIC DNA]</scope>
    <source>
        <strain evidence="1">SYSU2018</strain>
    </source>
</reference>
<dbReference type="Proteomes" id="UP001516400">
    <property type="component" value="Unassembled WGS sequence"/>
</dbReference>
<sequence>MRLALRTVLATAVFVVAGMVPLDLLVYERQGRHRFGIGQGCFNSYLVRIKKKGKIGCNYCSEEDTPSHSLFRVKRRKYDRHHAGSQRAMGTGEKICRLNYGQENKRLRKLKKIKGWEASEVCENGSRSQSAQTEAGF</sequence>
<gene>
    <name evidence="1" type="ORF">HHI36_016852</name>
</gene>
<dbReference type="AlphaFoldDB" id="A0ABD2NKZ9"/>
<keyword evidence="2" id="KW-1185">Reference proteome</keyword>